<protein>
    <submittedName>
        <fullName evidence="11">Glycoside hydrolase family 65 protein</fullName>
    </submittedName>
</protein>
<dbReference type="Proteomes" id="UP000261052">
    <property type="component" value="Unassembled WGS sequence"/>
</dbReference>
<reference evidence="12 13" key="1">
    <citation type="submission" date="2018-08" db="EMBL/GenBank/DDBJ databases">
        <title>A genome reference for cultivated species of the human gut microbiota.</title>
        <authorList>
            <person name="Zou Y."/>
            <person name="Xue W."/>
            <person name="Luo G."/>
        </authorList>
    </citation>
    <scope>NUCLEOTIDE SEQUENCE [LARGE SCALE GENOMIC DNA]</scope>
    <source>
        <strain evidence="11 13">AF36-2BH</strain>
        <strain evidence="10 14">AM42-17AT</strain>
        <strain evidence="9 12">TF11-15AC</strain>
    </source>
</reference>
<dbReference type="GO" id="GO:0030246">
    <property type="term" value="F:carbohydrate binding"/>
    <property type="evidence" value="ECO:0007669"/>
    <property type="project" value="InterPro"/>
</dbReference>
<dbReference type="EMBL" id="QRPB01000033">
    <property type="protein sequence ID" value="RHL75208.1"/>
    <property type="molecule type" value="Genomic_DNA"/>
</dbReference>
<evidence type="ECO:0000256" key="4">
    <source>
        <dbReference type="PIRSR" id="PIRSR036289-50"/>
    </source>
</evidence>
<feature type="binding site" evidence="5">
    <location>
        <begin position="362"/>
        <end position="363"/>
    </location>
    <ligand>
        <name>substrate</name>
    </ligand>
</feature>
<dbReference type="PANTHER" id="PTHR11051:SF8">
    <property type="entry name" value="PROTEIN-GLUCOSYLGALACTOSYLHYDROXYLYSINE GLUCOSIDASE"/>
    <property type="match status" value="1"/>
</dbReference>
<dbReference type="Gene3D" id="2.60.420.10">
    <property type="entry name" value="Maltose phosphorylase, domain 3"/>
    <property type="match status" value="1"/>
</dbReference>
<dbReference type="InterPro" id="IPR005194">
    <property type="entry name" value="Glyco_hydro_65_C"/>
</dbReference>
<evidence type="ECO:0000259" key="7">
    <source>
        <dbReference type="Pfam" id="PF03633"/>
    </source>
</evidence>
<keyword evidence="3" id="KW-0808">Transferase</keyword>
<dbReference type="PIRSF" id="PIRSF036289">
    <property type="entry name" value="Glycosyl_hydrolase_malt_phosph"/>
    <property type="match status" value="1"/>
</dbReference>
<dbReference type="Gene3D" id="1.50.10.10">
    <property type="match status" value="1"/>
</dbReference>
<keyword evidence="11" id="KW-0378">Hydrolase</keyword>
<organism evidence="11 13">
    <name type="scientific">Agathobacter rectalis</name>
    <dbReference type="NCBI Taxonomy" id="39491"/>
    <lineage>
        <taxon>Bacteria</taxon>
        <taxon>Bacillati</taxon>
        <taxon>Bacillota</taxon>
        <taxon>Clostridia</taxon>
        <taxon>Lachnospirales</taxon>
        <taxon>Lachnospiraceae</taxon>
        <taxon>Agathobacter</taxon>
    </lineage>
</organism>
<feature type="domain" description="Glycoside hydrolase family 65 N-terminal" evidence="8">
    <location>
        <begin position="14"/>
        <end position="270"/>
    </location>
</feature>
<comment type="caution">
    <text evidence="11">The sequence shown here is derived from an EMBL/GenBank/DDBJ whole genome shotgun (WGS) entry which is preliminary data.</text>
</comment>
<feature type="domain" description="Glycoside hydrolase family 65 C-terminal" evidence="7">
    <location>
        <begin position="704"/>
        <end position="763"/>
    </location>
</feature>
<name>A0A396FNL4_9FIRM</name>
<evidence type="ECO:0000259" key="6">
    <source>
        <dbReference type="Pfam" id="PF03632"/>
    </source>
</evidence>
<dbReference type="Pfam" id="PF03636">
    <property type="entry name" value="Glyco_hydro_65N"/>
    <property type="match status" value="1"/>
</dbReference>
<evidence type="ECO:0000256" key="2">
    <source>
        <dbReference type="ARBA" id="ARBA00022676"/>
    </source>
</evidence>
<dbReference type="InterPro" id="IPR012341">
    <property type="entry name" value="6hp_glycosidase-like_sf"/>
</dbReference>
<evidence type="ECO:0000256" key="1">
    <source>
        <dbReference type="ARBA" id="ARBA00006768"/>
    </source>
</evidence>
<dbReference type="InterPro" id="IPR011013">
    <property type="entry name" value="Gal_mutarotase_sf_dom"/>
</dbReference>
<accession>A0A396FNL4</accession>
<dbReference type="PANTHER" id="PTHR11051">
    <property type="entry name" value="GLYCOSYL HYDROLASE-RELATED"/>
    <property type="match status" value="1"/>
</dbReference>
<dbReference type="GO" id="GO:0016757">
    <property type="term" value="F:glycosyltransferase activity"/>
    <property type="evidence" value="ECO:0007669"/>
    <property type="project" value="UniProtKB-KW"/>
</dbReference>
<dbReference type="Proteomes" id="UP000266698">
    <property type="component" value="Unassembled WGS sequence"/>
</dbReference>
<dbReference type="SUPFAM" id="SSF74650">
    <property type="entry name" value="Galactose mutarotase-like"/>
    <property type="match status" value="1"/>
</dbReference>
<evidence type="ECO:0000313" key="10">
    <source>
        <dbReference type="EMBL" id="RHA88235.1"/>
    </source>
</evidence>
<evidence type="ECO:0000313" key="14">
    <source>
        <dbReference type="Proteomes" id="UP000286220"/>
    </source>
</evidence>
<dbReference type="Pfam" id="PF03633">
    <property type="entry name" value="Glyco_hydro_65C"/>
    <property type="match status" value="1"/>
</dbReference>
<dbReference type="EMBL" id="QSFZ01000027">
    <property type="protein sequence ID" value="RHA88235.1"/>
    <property type="molecule type" value="Genomic_DNA"/>
</dbReference>
<dbReference type="InterPro" id="IPR037018">
    <property type="entry name" value="GH65_N"/>
</dbReference>
<evidence type="ECO:0000313" key="9">
    <source>
        <dbReference type="EMBL" id="RGK39165.1"/>
    </source>
</evidence>
<dbReference type="GO" id="GO:0004553">
    <property type="term" value="F:hydrolase activity, hydrolyzing O-glycosyl compounds"/>
    <property type="evidence" value="ECO:0007669"/>
    <property type="project" value="TreeGrafter"/>
</dbReference>
<dbReference type="AlphaFoldDB" id="A0A396FNL4"/>
<evidence type="ECO:0000313" key="12">
    <source>
        <dbReference type="Proteomes" id="UP000261052"/>
    </source>
</evidence>
<dbReference type="SUPFAM" id="SSF48208">
    <property type="entry name" value="Six-hairpin glycosidases"/>
    <property type="match status" value="1"/>
</dbReference>
<keyword evidence="2" id="KW-0328">Glycosyltransferase</keyword>
<dbReference type="InterPro" id="IPR017045">
    <property type="entry name" value="Malt_Pase/Glycosyl_Hdrlase"/>
</dbReference>
<evidence type="ECO:0000256" key="3">
    <source>
        <dbReference type="ARBA" id="ARBA00022679"/>
    </source>
</evidence>
<dbReference type="Pfam" id="PF03632">
    <property type="entry name" value="Glyco_hydro_65m"/>
    <property type="match status" value="1"/>
</dbReference>
<dbReference type="InterPro" id="IPR005195">
    <property type="entry name" value="Glyco_hydro_65_M"/>
</dbReference>
<comment type="similarity">
    <text evidence="1">Belongs to the glycosyl hydrolase 65 family.</text>
</comment>
<feature type="active site" description="Proton donor" evidence="4">
    <location>
        <position position="492"/>
    </location>
</feature>
<evidence type="ECO:0000256" key="5">
    <source>
        <dbReference type="PIRSR" id="PIRSR036289-51"/>
    </source>
</evidence>
<dbReference type="Proteomes" id="UP000286220">
    <property type="component" value="Unassembled WGS sequence"/>
</dbReference>
<gene>
    <name evidence="11" type="ORF">DW001_16150</name>
    <name evidence="10" type="ORF">DW912_15780</name>
    <name evidence="9" type="ORF">DXD13_14865</name>
</gene>
<sequence length="774" mass="89611">MEKNTYPVEEWKVTEEKFVKEWNYRNETTFALSNGYIGTRGTFDEGYPFSVDEGLEGNFINGFYESEHIMYGEWNFGFPEKSQSLLNLPNLKKTTIEINGEMFDLRTGEIVEYSRSLLMNEGTVVRNVVWKSPKGREVKATFKRLVSLADKNIMAIQIKVTPINFEGTVKFNSYIEAGVENHTRKTNPLIDYGPYGKHLIVRKVEADNDYVLYEGETKNTKFGISCGSAVVTEGHMTECVIGEEDGHTSYEIYAEEGKEVSFEKMIAYTSELDMPREEILPFIRAKLSEAKLLGYDKYEELQKEKMDEFWSKADIKIEGDSGLQQGIRFNLFHIMQSAGRDGRTGMGAKGLSGEGYEGHYFWDTEMYVLPVFVYTDSELAKQLLNYRYDTLNQARDRAKILGHMKGALYPWRTINGEEASTYFPLGTAQYHINADIAYAFKLYLDITGDDQYLIDKAAEVLVETARVWADVGCFAECKDNKYCICAVTGPDEYNAIVDNNFYTNLMARENIRSAMWALDRMKNLDKNAYNKLVEKLELEDEELEYWEKIINNMYFPFDEKLQIYPQDDGFLMRKPWDESKIPEEKRHLLYENYHPLFVYRQRMAKQADAILGMLLHSNFFTEEELKRNYDFYQTVTLHHSSLSTCIFGILASQIGYDEEAYKYFSQSARMDLDDMHDNFYAGIHAANMAGTWQGIVFGFAGVRSNTGELTIHPKLPEQWKSYEFCVEYHGSDMRIKIEQGKVTYKLLNQVPITFKSNHEPITLNKEGEEYVQEI</sequence>
<feature type="domain" description="Glycoside hydrolase family 65 central catalytic" evidence="6">
    <location>
        <begin position="328"/>
        <end position="693"/>
    </location>
</feature>
<evidence type="ECO:0000313" key="11">
    <source>
        <dbReference type="EMBL" id="RHL75208.1"/>
    </source>
</evidence>
<proteinExistence type="inferred from homology"/>
<evidence type="ECO:0000259" key="8">
    <source>
        <dbReference type="Pfam" id="PF03636"/>
    </source>
</evidence>
<dbReference type="InterPro" id="IPR005196">
    <property type="entry name" value="Glyco_hydro_65_N"/>
</dbReference>
<dbReference type="RefSeq" id="WP_117686790.1">
    <property type="nucleotide sequence ID" value="NZ_QRPB01000033.1"/>
</dbReference>
<dbReference type="InterPro" id="IPR008928">
    <property type="entry name" value="6-hairpin_glycosidase_sf"/>
</dbReference>
<evidence type="ECO:0000313" key="13">
    <source>
        <dbReference type="Proteomes" id="UP000266698"/>
    </source>
</evidence>
<dbReference type="EMBL" id="QSQP01000030">
    <property type="protein sequence ID" value="RGK39165.1"/>
    <property type="molecule type" value="Genomic_DNA"/>
</dbReference>
<feature type="binding site" evidence="5">
    <location>
        <begin position="605"/>
        <end position="606"/>
    </location>
    <ligand>
        <name>substrate</name>
    </ligand>
</feature>
<dbReference type="GO" id="GO:0005975">
    <property type="term" value="P:carbohydrate metabolic process"/>
    <property type="evidence" value="ECO:0007669"/>
    <property type="project" value="InterPro"/>
</dbReference>
<dbReference type="Gene3D" id="2.70.98.40">
    <property type="entry name" value="Glycoside hydrolase, family 65, N-terminal domain"/>
    <property type="match status" value="1"/>
</dbReference>